<reference evidence="2" key="1">
    <citation type="submission" date="2023-12" db="EMBL/GenBank/DDBJ databases">
        <authorList>
            <person name="Brown T."/>
        </authorList>
    </citation>
    <scope>NUCLEOTIDE SEQUENCE</scope>
</reference>
<dbReference type="Proteomes" id="UP001314169">
    <property type="component" value="Chromosome 17"/>
</dbReference>
<organism evidence="2 3">
    <name type="scientific">Pipistrellus nathusii</name>
    <name type="common">Nathusius' pipistrelle</name>
    <dbReference type="NCBI Taxonomy" id="59473"/>
    <lineage>
        <taxon>Eukaryota</taxon>
        <taxon>Metazoa</taxon>
        <taxon>Chordata</taxon>
        <taxon>Craniata</taxon>
        <taxon>Vertebrata</taxon>
        <taxon>Euteleostomi</taxon>
        <taxon>Mammalia</taxon>
        <taxon>Eutheria</taxon>
        <taxon>Laurasiatheria</taxon>
        <taxon>Chiroptera</taxon>
        <taxon>Yangochiroptera</taxon>
        <taxon>Vespertilionidae</taxon>
        <taxon>Pipistrellus</taxon>
    </lineage>
</organism>
<dbReference type="EMBL" id="OY882874">
    <property type="protein sequence ID" value="CAK6438888.1"/>
    <property type="molecule type" value="Genomic_DNA"/>
</dbReference>
<keyword evidence="3" id="KW-1185">Reference proteome</keyword>
<protein>
    <submittedName>
        <fullName evidence="2">Uncharacterized protein</fullName>
    </submittedName>
</protein>
<evidence type="ECO:0000256" key="1">
    <source>
        <dbReference type="SAM" id="MobiDB-lite"/>
    </source>
</evidence>
<proteinExistence type="predicted"/>
<name>A0ABN9ZKP9_PIPNA</name>
<accession>A0ABN9ZKP9</accession>
<evidence type="ECO:0000313" key="3">
    <source>
        <dbReference type="Proteomes" id="UP001314169"/>
    </source>
</evidence>
<feature type="compositionally biased region" description="Low complexity" evidence="1">
    <location>
        <begin position="39"/>
        <end position="58"/>
    </location>
</feature>
<gene>
    <name evidence="2" type="ORF">MPIPNATIZW_LOCUS7194</name>
</gene>
<evidence type="ECO:0000313" key="2">
    <source>
        <dbReference type="EMBL" id="CAK6438888.1"/>
    </source>
</evidence>
<sequence>MGGFQQEIFPASFAPGCGSGRGLHGLRGCGVCGWTSDQAADSSNSWAPPAPAGGPVSGPSPLLASLAPLAQATAVLGECPEQLAMTRWEVTFWSSPLAL</sequence>
<feature type="region of interest" description="Disordered" evidence="1">
    <location>
        <begin position="37"/>
        <end position="58"/>
    </location>
</feature>